<dbReference type="InterPro" id="IPR036390">
    <property type="entry name" value="WH_DNA-bd_sf"/>
</dbReference>
<proteinExistence type="predicted"/>
<dbReference type="Proteomes" id="UP000050833">
    <property type="component" value="Unassembled WGS sequence"/>
</dbReference>
<dbReference type="GO" id="GO:0003700">
    <property type="term" value="F:DNA-binding transcription factor activity"/>
    <property type="evidence" value="ECO:0007669"/>
    <property type="project" value="InterPro"/>
</dbReference>
<dbReference type="InterPro" id="IPR000835">
    <property type="entry name" value="HTH_MarR-typ"/>
</dbReference>
<dbReference type="Pfam" id="PF01047">
    <property type="entry name" value="MarR"/>
    <property type="match status" value="1"/>
</dbReference>
<gene>
    <name evidence="2" type="ORF">APZ18_03365</name>
</gene>
<dbReference type="PRINTS" id="PR00598">
    <property type="entry name" value="HTHMARR"/>
</dbReference>
<feature type="domain" description="HTH marR-type" evidence="1">
    <location>
        <begin position="1"/>
        <end position="135"/>
    </location>
</feature>
<dbReference type="SUPFAM" id="SSF46785">
    <property type="entry name" value="Winged helix' DNA-binding domain"/>
    <property type="match status" value="1"/>
</dbReference>
<reference evidence="2 3" key="1">
    <citation type="submission" date="2015-10" db="EMBL/GenBank/DDBJ databases">
        <title>Butyribacter intestini gen. nov., sp. nov., a butyric acid-producing bacterium of the family Lachnospiraceae isolated from the human faeces.</title>
        <authorList>
            <person name="Zou Y."/>
            <person name="Xue W."/>
            <person name="Luo G."/>
            <person name="Lv M."/>
        </authorList>
    </citation>
    <scope>NUCLEOTIDE SEQUENCE [LARGE SCALE GENOMIC DNA]</scope>
    <source>
        <strain evidence="2 3">TF01-11</strain>
    </source>
</reference>
<evidence type="ECO:0000259" key="1">
    <source>
        <dbReference type="PROSITE" id="PS50995"/>
    </source>
</evidence>
<dbReference type="Gene3D" id="1.10.10.10">
    <property type="entry name" value="Winged helix-like DNA-binding domain superfamily/Winged helix DNA-binding domain"/>
    <property type="match status" value="1"/>
</dbReference>
<dbReference type="PANTHER" id="PTHR33164:SF43">
    <property type="entry name" value="HTH-TYPE TRANSCRIPTIONAL REPRESSOR YETL"/>
    <property type="match status" value="1"/>
</dbReference>
<dbReference type="SMART" id="SM00347">
    <property type="entry name" value="HTH_MARR"/>
    <property type="match status" value="1"/>
</dbReference>
<dbReference type="InterPro" id="IPR039422">
    <property type="entry name" value="MarR/SlyA-like"/>
</dbReference>
<comment type="caution">
    <text evidence="2">The sequence shown here is derived from an EMBL/GenBank/DDBJ whole genome shotgun (WGS) entry which is preliminary data.</text>
</comment>
<organism evidence="2 3">
    <name type="scientific">Butyribacter intestini</name>
    <dbReference type="NCBI Taxonomy" id="1703332"/>
    <lineage>
        <taxon>Bacteria</taxon>
        <taxon>Bacillati</taxon>
        <taxon>Bacillota</taxon>
        <taxon>Clostridia</taxon>
        <taxon>Lachnospirales</taxon>
        <taxon>Lachnospiraceae</taxon>
        <taxon>Butyribacter</taxon>
    </lineage>
</organism>
<name>A0AAW3JUF1_9FIRM</name>
<dbReference type="EMBL" id="LLKB01000001">
    <property type="protein sequence ID" value="KQC86239.1"/>
    <property type="molecule type" value="Genomic_DNA"/>
</dbReference>
<accession>A0AAW3JUF1</accession>
<sequence length="138" mass="16116">MELEDLGEQLYNLLAQVLNRPENRAFFDSIRGEYGVLWYLLTKKEAVSAGELKEKLHVVPGRMTDILTALEKKGLIIRQKNKTDKRVVDVVLTKEGEKEAARRRKEIHEEYRGLFEILGYDDAKELIRLLKILLTYKK</sequence>
<dbReference type="AlphaFoldDB" id="A0AAW3JUF1"/>
<keyword evidence="3" id="KW-1185">Reference proteome</keyword>
<protein>
    <recommendedName>
        <fullName evidence="1">HTH marR-type domain-containing protein</fullName>
    </recommendedName>
</protein>
<dbReference type="PANTHER" id="PTHR33164">
    <property type="entry name" value="TRANSCRIPTIONAL REGULATOR, MARR FAMILY"/>
    <property type="match status" value="1"/>
</dbReference>
<dbReference type="PROSITE" id="PS50995">
    <property type="entry name" value="HTH_MARR_2"/>
    <property type="match status" value="1"/>
</dbReference>
<dbReference type="GO" id="GO:0006950">
    <property type="term" value="P:response to stress"/>
    <property type="evidence" value="ECO:0007669"/>
    <property type="project" value="TreeGrafter"/>
</dbReference>
<evidence type="ECO:0000313" key="2">
    <source>
        <dbReference type="EMBL" id="KQC86239.1"/>
    </source>
</evidence>
<dbReference type="InterPro" id="IPR036388">
    <property type="entry name" value="WH-like_DNA-bd_sf"/>
</dbReference>
<evidence type="ECO:0000313" key="3">
    <source>
        <dbReference type="Proteomes" id="UP000050833"/>
    </source>
</evidence>
<dbReference type="RefSeq" id="WP_022014235.1">
    <property type="nucleotide sequence ID" value="NZ_DBGBRS010000161.1"/>
</dbReference>